<keyword evidence="2" id="KW-1185">Reference proteome</keyword>
<name>A0ACB7T8Y8_HYAAI</name>
<evidence type="ECO:0000313" key="1">
    <source>
        <dbReference type="EMBL" id="KAH6943528.1"/>
    </source>
</evidence>
<accession>A0ACB7T8Y8</accession>
<reference evidence="1" key="1">
    <citation type="submission" date="2020-05" db="EMBL/GenBank/DDBJ databases">
        <title>Large-scale comparative analyses of tick genomes elucidate their genetic diversity and vector capacities.</title>
        <authorList>
            <person name="Jia N."/>
            <person name="Wang J."/>
            <person name="Shi W."/>
            <person name="Du L."/>
            <person name="Sun Y."/>
            <person name="Zhan W."/>
            <person name="Jiang J."/>
            <person name="Wang Q."/>
            <person name="Zhang B."/>
            <person name="Ji P."/>
            <person name="Sakyi L.B."/>
            <person name="Cui X."/>
            <person name="Yuan T."/>
            <person name="Jiang B."/>
            <person name="Yang W."/>
            <person name="Lam T.T.-Y."/>
            <person name="Chang Q."/>
            <person name="Ding S."/>
            <person name="Wang X."/>
            <person name="Zhu J."/>
            <person name="Ruan X."/>
            <person name="Zhao L."/>
            <person name="Wei J."/>
            <person name="Que T."/>
            <person name="Du C."/>
            <person name="Cheng J."/>
            <person name="Dai P."/>
            <person name="Han X."/>
            <person name="Huang E."/>
            <person name="Gao Y."/>
            <person name="Liu J."/>
            <person name="Shao H."/>
            <person name="Ye R."/>
            <person name="Li L."/>
            <person name="Wei W."/>
            <person name="Wang X."/>
            <person name="Wang C."/>
            <person name="Yang T."/>
            <person name="Huo Q."/>
            <person name="Li W."/>
            <person name="Guo W."/>
            <person name="Chen H."/>
            <person name="Zhou L."/>
            <person name="Ni X."/>
            <person name="Tian J."/>
            <person name="Zhou Y."/>
            <person name="Sheng Y."/>
            <person name="Liu T."/>
            <person name="Pan Y."/>
            <person name="Xia L."/>
            <person name="Li J."/>
            <person name="Zhao F."/>
            <person name="Cao W."/>
        </authorList>
    </citation>
    <scope>NUCLEOTIDE SEQUENCE</scope>
    <source>
        <strain evidence="1">Hyas-2018</strain>
    </source>
</reference>
<protein>
    <submittedName>
        <fullName evidence="1">Uncharacterized protein</fullName>
    </submittedName>
</protein>
<gene>
    <name evidence="1" type="ORF">HPB50_023166</name>
</gene>
<comment type="caution">
    <text evidence="1">The sequence shown here is derived from an EMBL/GenBank/DDBJ whole genome shotgun (WGS) entry which is preliminary data.</text>
</comment>
<organism evidence="1 2">
    <name type="scientific">Hyalomma asiaticum</name>
    <name type="common">Tick</name>
    <dbReference type="NCBI Taxonomy" id="266040"/>
    <lineage>
        <taxon>Eukaryota</taxon>
        <taxon>Metazoa</taxon>
        <taxon>Ecdysozoa</taxon>
        <taxon>Arthropoda</taxon>
        <taxon>Chelicerata</taxon>
        <taxon>Arachnida</taxon>
        <taxon>Acari</taxon>
        <taxon>Parasitiformes</taxon>
        <taxon>Ixodida</taxon>
        <taxon>Ixodoidea</taxon>
        <taxon>Ixodidae</taxon>
        <taxon>Hyalomminae</taxon>
        <taxon>Hyalomma</taxon>
    </lineage>
</organism>
<sequence length="265" mass="30220">MTLLEEFVRREGKLSLYVDPLQTFARDELCLHAEECLLKIRKQCSKRDPETAKPLALLLRKMIVIVGEVASSLEKIGEVPITDWVGVGEELVRKYEKTSVAPQPPFWAYIPKMCDFDTVKVLGAGGYGVVHLALYKPANLVTTVKLVNMDRFTRQKQAAMDKVLASVVRNPFIVKYYSCFVCKQAYVTVMEYVAGVDLMRVLNHEHYLEIDAVQIIMAQLILALQHMHFKGFLHRDIKVSKYEAHTFPIVDTCTYTGSLEVLYEL</sequence>
<dbReference type="EMBL" id="CM023490">
    <property type="protein sequence ID" value="KAH6943528.1"/>
    <property type="molecule type" value="Genomic_DNA"/>
</dbReference>
<proteinExistence type="predicted"/>
<dbReference type="Proteomes" id="UP000821845">
    <property type="component" value="Chromosome 10"/>
</dbReference>
<evidence type="ECO:0000313" key="2">
    <source>
        <dbReference type="Proteomes" id="UP000821845"/>
    </source>
</evidence>